<evidence type="ECO:0000313" key="2">
    <source>
        <dbReference type="Proteomes" id="UP000635071"/>
    </source>
</evidence>
<name>A0A916ZVU7_9SPHN</name>
<protein>
    <submittedName>
        <fullName evidence="1">Methyltransferase</fullName>
    </submittedName>
</protein>
<reference evidence="1" key="1">
    <citation type="journal article" date="2014" name="Int. J. Syst. Evol. Microbiol.">
        <title>Complete genome sequence of Corynebacterium casei LMG S-19264T (=DSM 44701T), isolated from a smear-ripened cheese.</title>
        <authorList>
            <consortium name="US DOE Joint Genome Institute (JGI-PGF)"/>
            <person name="Walter F."/>
            <person name="Albersmeier A."/>
            <person name="Kalinowski J."/>
            <person name="Ruckert C."/>
        </authorList>
    </citation>
    <scope>NUCLEOTIDE SEQUENCE</scope>
    <source>
        <strain evidence="1">CGMCC 1.15519</strain>
    </source>
</reference>
<dbReference type="InterPro" id="IPR029063">
    <property type="entry name" value="SAM-dependent_MTases_sf"/>
</dbReference>
<keyword evidence="1" id="KW-0808">Transferase</keyword>
<dbReference type="Proteomes" id="UP000635071">
    <property type="component" value="Unassembled WGS sequence"/>
</dbReference>
<gene>
    <name evidence="1" type="ORF">GCM10011529_20440</name>
</gene>
<comment type="caution">
    <text evidence="1">The sequence shown here is derived from an EMBL/GenBank/DDBJ whole genome shotgun (WGS) entry which is preliminary data.</text>
</comment>
<dbReference type="SUPFAM" id="SSF53335">
    <property type="entry name" value="S-adenosyl-L-methionine-dependent methyltransferases"/>
    <property type="match status" value="1"/>
</dbReference>
<keyword evidence="1" id="KW-0489">Methyltransferase</keyword>
<dbReference type="AlphaFoldDB" id="A0A916ZVU7"/>
<dbReference type="GO" id="GO:0009312">
    <property type="term" value="P:oligosaccharide biosynthetic process"/>
    <property type="evidence" value="ECO:0007669"/>
    <property type="project" value="InterPro"/>
</dbReference>
<dbReference type="RefSeq" id="WP_188762847.1">
    <property type="nucleotide sequence ID" value="NZ_BMJM01000006.1"/>
</dbReference>
<dbReference type="GO" id="GO:0032259">
    <property type="term" value="P:methylation"/>
    <property type="evidence" value="ECO:0007669"/>
    <property type="project" value="UniProtKB-KW"/>
</dbReference>
<dbReference type="Gene3D" id="3.40.50.150">
    <property type="entry name" value="Vaccinia Virus protein VP39"/>
    <property type="match status" value="1"/>
</dbReference>
<reference evidence="1" key="2">
    <citation type="submission" date="2020-09" db="EMBL/GenBank/DDBJ databases">
        <authorList>
            <person name="Sun Q."/>
            <person name="Zhou Y."/>
        </authorList>
    </citation>
    <scope>NUCLEOTIDE SEQUENCE</scope>
    <source>
        <strain evidence="1">CGMCC 1.15519</strain>
    </source>
</reference>
<accession>A0A916ZVU7</accession>
<sequence length="195" mass="21424">MDSLPPAYFDDLYKQDIDPWKFRGSEYEAAKYAATLDAIPRGRYAAGLEIGCSIGMLTRMLAARCDDLLATDVAAAALDEARALNADQPQVRFELRQFPCEVSGDGLRGDFDLMVFSEVLYYLDAPTLEQAAAVTVGMARPGADIVLVHWLGETPDYPLNGNEAAEGFMAALNGIAEPEFHAATPQYRIDRLRRV</sequence>
<keyword evidence="2" id="KW-1185">Reference proteome</keyword>
<evidence type="ECO:0000313" key="1">
    <source>
        <dbReference type="EMBL" id="GGE13947.1"/>
    </source>
</evidence>
<proteinExistence type="predicted"/>
<dbReference type="GO" id="GO:0008757">
    <property type="term" value="F:S-adenosylmethionine-dependent methyltransferase activity"/>
    <property type="evidence" value="ECO:0007669"/>
    <property type="project" value="InterPro"/>
</dbReference>
<dbReference type="EMBL" id="BMJM01000006">
    <property type="protein sequence ID" value="GGE13947.1"/>
    <property type="molecule type" value="Genomic_DNA"/>
</dbReference>
<dbReference type="Pfam" id="PF05401">
    <property type="entry name" value="NodS"/>
    <property type="match status" value="1"/>
</dbReference>
<organism evidence="1 2">
    <name type="scientific">Sandarakinorhabdus glacialis</name>
    <dbReference type="NCBI Taxonomy" id="1614636"/>
    <lineage>
        <taxon>Bacteria</taxon>
        <taxon>Pseudomonadati</taxon>
        <taxon>Pseudomonadota</taxon>
        <taxon>Alphaproteobacteria</taxon>
        <taxon>Sphingomonadales</taxon>
        <taxon>Sphingosinicellaceae</taxon>
        <taxon>Sandarakinorhabdus</taxon>
    </lineage>
</organism>
<dbReference type="InterPro" id="IPR008715">
    <property type="entry name" value="SAM-MeTfrase_NodS-like"/>
</dbReference>